<keyword evidence="1" id="KW-1133">Transmembrane helix</keyword>
<dbReference type="AlphaFoldDB" id="A0A6I6AH45"/>
<dbReference type="KEGG" id="gim:F1728_23215"/>
<reference evidence="2 3" key="1">
    <citation type="submission" date="2019-09" db="EMBL/GenBank/DDBJ databases">
        <title>Gimesia benthica sp. nov., a novel bacterium isolated from deep-sea water of the Northwest Indian Ocean.</title>
        <authorList>
            <person name="Dai X."/>
        </authorList>
    </citation>
    <scope>NUCLEOTIDE SEQUENCE [LARGE SCALE GENOMIC DNA]</scope>
    <source>
        <strain evidence="2 3">E7</strain>
    </source>
</reference>
<feature type="transmembrane region" description="Helical" evidence="1">
    <location>
        <begin position="117"/>
        <end position="138"/>
    </location>
</feature>
<keyword evidence="1" id="KW-0812">Transmembrane</keyword>
<keyword evidence="3" id="KW-1185">Reference proteome</keyword>
<organism evidence="2 3">
    <name type="scientific">Gimesia benthica</name>
    <dbReference type="NCBI Taxonomy" id="2608982"/>
    <lineage>
        <taxon>Bacteria</taxon>
        <taxon>Pseudomonadati</taxon>
        <taxon>Planctomycetota</taxon>
        <taxon>Planctomycetia</taxon>
        <taxon>Planctomycetales</taxon>
        <taxon>Planctomycetaceae</taxon>
        <taxon>Gimesia</taxon>
    </lineage>
</organism>
<evidence type="ECO:0000256" key="1">
    <source>
        <dbReference type="SAM" id="Phobius"/>
    </source>
</evidence>
<sequence>MEIPTSTRSGVEQRPTHWNYGCAYRLGFHEQDWIAMSELGLGPDDVHLAKDGTVNSVTLPPRSYSDHKLQHLREFINLRCIWMNSIGASRETVELVRSWSSEWSVYAGMLRKPESGWILLLAELFLRVVAMLLILRLLPDLLRRFF</sequence>
<evidence type="ECO:0000313" key="2">
    <source>
        <dbReference type="EMBL" id="QGQ25416.1"/>
    </source>
</evidence>
<name>A0A6I6AH45_9PLAN</name>
<proteinExistence type="predicted"/>
<gene>
    <name evidence="2" type="ORF">F1728_23215</name>
</gene>
<keyword evidence="1" id="KW-0472">Membrane</keyword>
<accession>A0A6I6AH45</accession>
<protein>
    <submittedName>
        <fullName evidence="2">Uncharacterized protein</fullName>
    </submittedName>
</protein>
<dbReference type="RefSeq" id="WP_155366084.1">
    <property type="nucleotide sequence ID" value="NZ_CP043930.1"/>
</dbReference>
<evidence type="ECO:0000313" key="3">
    <source>
        <dbReference type="Proteomes" id="UP000427281"/>
    </source>
</evidence>
<dbReference type="Proteomes" id="UP000427281">
    <property type="component" value="Chromosome"/>
</dbReference>
<dbReference type="EMBL" id="CP043930">
    <property type="protein sequence ID" value="QGQ25416.1"/>
    <property type="molecule type" value="Genomic_DNA"/>
</dbReference>